<feature type="region of interest" description="Disordered" evidence="1">
    <location>
        <begin position="23"/>
        <end position="45"/>
    </location>
</feature>
<evidence type="ECO:0000313" key="2">
    <source>
        <dbReference type="EMBL" id="MCI54890.1"/>
    </source>
</evidence>
<dbReference type="EMBL" id="LXQA010486814">
    <property type="protein sequence ID" value="MCI54890.1"/>
    <property type="molecule type" value="Genomic_DNA"/>
</dbReference>
<reference evidence="2 3" key="1">
    <citation type="journal article" date="2018" name="Front. Plant Sci.">
        <title>Red Clover (Trifolium pratense) and Zigzag Clover (T. medium) - A Picture of Genomic Similarities and Differences.</title>
        <authorList>
            <person name="Dluhosova J."/>
            <person name="Istvanek J."/>
            <person name="Nedelnik J."/>
            <person name="Repkova J."/>
        </authorList>
    </citation>
    <scope>NUCLEOTIDE SEQUENCE [LARGE SCALE GENOMIC DNA]</scope>
    <source>
        <strain evidence="3">cv. 10/8</strain>
        <tissue evidence="2">Leaf</tissue>
    </source>
</reference>
<dbReference type="Proteomes" id="UP000265520">
    <property type="component" value="Unassembled WGS sequence"/>
</dbReference>
<feature type="compositionally biased region" description="Polar residues" evidence="1">
    <location>
        <begin position="29"/>
        <end position="45"/>
    </location>
</feature>
<organism evidence="2 3">
    <name type="scientific">Trifolium medium</name>
    <dbReference type="NCBI Taxonomy" id="97028"/>
    <lineage>
        <taxon>Eukaryota</taxon>
        <taxon>Viridiplantae</taxon>
        <taxon>Streptophyta</taxon>
        <taxon>Embryophyta</taxon>
        <taxon>Tracheophyta</taxon>
        <taxon>Spermatophyta</taxon>
        <taxon>Magnoliopsida</taxon>
        <taxon>eudicotyledons</taxon>
        <taxon>Gunneridae</taxon>
        <taxon>Pentapetalae</taxon>
        <taxon>rosids</taxon>
        <taxon>fabids</taxon>
        <taxon>Fabales</taxon>
        <taxon>Fabaceae</taxon>
        <taxon>Papilionoideae</taxon>
        <taxon>50 kb inversion clade</taxon>
        <taxon>NPAAA clade</taxon>
        <taxon>Hologalegina</taxon>
        <taxon>IRL clade</taxon>
        <taxon>Trifolieae</taxon>
        <taxon>Trifolium</taxon>
    </lineage>
</organism>
<dbReference type="AlphaFoldDB" id="A0A392T424"/>
<name>A0A392T424_9FABA</name>
<evidence type="ECO:0000313" key="3">
    <source>
        <dbReference type="Proteomes" id="UP000265520"/>
    </source>
</evidence>
<feature type="non-terminal residue" evidence="2">
    <location>
        <position position="1"/>
    </location>
</feature>
<accession>A0A392T424</accession>
<evidence type="ECO:0000256" key="1">
    <source>
        <dbReference type="SAM" id="MobiDB-lite"/>
    </source>
</evidence>
<keyword evidence="3" id="KW-1185">Reference proteome</keyword>
<proteinExistence type="predicted"/>
<comment type="caution">
    <text evidence="2">The sequence shown here is derived from an EMBL/GenBank/DDBJ whole genome shotgun (WGS) entry which is preliminary data.</text>
</comment>
<protein>
    <submittedName>
        <fullName evidence="2">Uncharacterized protein</fullName>
    </submittedName>
</protein>
<sequence>QGWRVAPASGKESWELLASARRAGEDSASRSQLGSVARRTSSTGASRTFIDHHARRADRVARRAGAKSI</sequence>